<evidence type="ECO:0008006" key="3">
    <source>
        <dbReference type="Google" id="ProtNLM"/>
    </source>
</evidence>
<proteinExistence type="predicted"/>
<accession>A0A918XMG5</accession>
<dbReference type="Proteomes" id="UP000644693">
    <property type="component" value="Unassembled WGS sequence"/>
</dbReference>
<evidence type="ECO:0000313" key="2">
    <source>
        <dbReference type="Proteomes" id="UP000644693"/>
    </source>
</evidence>
<keyword evidence="2" id="KW-1185">Reference proteome</keyword>
<dbReference type="AlphaFoldDB" id="A0A918XMG5"/>
<name>A0A918XMG5_9GAMM</name>
<evidence type="ECO:0000313" key="1">
    <source>
        <dbReference type="EMBL" id="GHD37110.1"/>
    </source>
</evidence>
<reference evidence="1" key="1">
    <citation type="journal article" date="2014" name="Int. J. Syst. Evol. Microbiol.">
        <title>Complete genome sequence of Corynebacterium casei LMG S-19264T (=DSM 44701T), isolated from a smear-ripened cheese.</title>
        <authorList>
            <consortium name="US DOE Joint Genome Institute (JGI-PGF)"/>
            <person name="Walter F."/>
            <person name="Albersmeier A."/>
            <person name="Kalinowski J."/>
            <person name="Ruckert C."/>
        </authorList>
    </citation>
    <scope>NUCLEOTIDE SEQUENCE</scope>
    <source>
        <strain evidence="1">KCTC 23430</strain>
    </source>
</reference>
<reference evidence="1" key="2">
    <citation type="submission" date="2020-09" db="EMBL/GenBank/DDBJ databases">
        <authorList>
            <person name="Sun Q."/>
            <person name="Kim S."/>
        </authorList>
    </citation>
    <scope>NUCLEOTIDE SEQUENCE</scope>
    <source>
        <strain evidence="1">KCTC 23430</strain>
    </source>
</reference>
<organism evidence="1 2">
    <name type="scientific">Parahalioglobus pacificus</name>
    <dbReference type="NCBI Taxonomy" id="930806"/>
    <lineage>
        <taxon>Bacteria</taxon>
        <taxon>Pseudomonadati</taxon>
        <taxon>Pseudomonadota</taxon>
        <taxon>Gammaproteobacteria</taxon>
        <taxon>Cellvibrionales</taxon>
        <taxon>Halieaceae</taxon>
        <taxon>Parahalioglobus</taxon>
    </lineage>
</organism>
<protein>
    <recommendedName>
        <fullName evidence="3">UvrD-like helicase C-terminal domain-containing protein</fullName>
    </recommendedName>
</protein>
<dbReference type="EMBL" id="BMYM01000002">
    <property type="protein sequence ID" value="GHD37110.1"/>
    <property type="molecule type" value="Genomic_DNA"/>
</dbReference>
<comment type="caution">
    <text evidence="1">The sequence shown here is derived from an EMBL/GenBank/DDBJ whole genome shotgun (WGS) entry which is preliminary data.</text>
</comment>
<sequence>MEEVSTWSGTSCQAGSELLHMEKARSELTLSVSSRLNDYSYGITLHKAQGSQFPRVIVAL</sequence>
<gene>
    <name evidence="1" type="ORF">GCM10007053_26300</name>
</gene>